<dbReference type="PANTHER" id="PTHR46268">
    <property type="entry name" value="STRESS RESPONSE PROTEIN NHAX"/>
    <property type="match status" value="1"/>
</dbReference>
<evidence type="ECO:0000313" key="3">
    <source>
        <dbReference type="EMBL" id="SFR65869.1"/>
    </source>
</evidence>
<feature type="domain" description="UspA" evidence="2">
    <location>
        <begin position="146"/>
        <end position="280"/>
    </location>
</feature>
<evidence type="ECO:0000259" key="2">
    <source>
        <dbReference type="Pfam" id="PF00582"/>
    </source>
</evidence>
<accession>A0A1I6IGU2</accession>
<dbReference type="Proteomes" id="UP000198531">
    <property type="component" value="Unassembled WGS sequence"/>
</dbReference>
<comment type="similarity">
    <text evidence="1">Belongs to the universal stress protein A family.</text>
</comment>
<dbReference type="SUPFAM" id="SSF52402">
    <property type="entry name" value="Adenine nucleotide alpha hydrolases-like"/>
    <property type="match status" value="2"/>
</dbReference>
<name>A0A1I6IGU2_9EURY</name>
<organism evidence="3 4">
    <name type="scientific">Halogeometricum rufum</name>
    <dbReference type="NCBI Taxonomy" id="553469"/>
    <lineage>
        <taxon>Archaea</taxon>
        <taxon>Methanobacteriati</taxon>
        <taxon>Methanobacteriota</taxon>
        <taxon>Stenosarchaea group</taxon>
        <taxon>Halobacteria</taxon>
        <taxon>Halobacteriales</taxon>
        <taxon>Haloferacaceae</taxon>
        <taxon>Halogeometricum</taxon>
    </lineage>
</organism>
<dbReference type="PRINTS" id="PR01438">
    <property type="entry name" value="UNVRSLSTRESS"/>
</dbReference>
<dbReference type="InterPro" id="IPR014729">
    <property type="entry name" value="Rossmann-like_a/b/a_fold"/>
</dbReference>
<sequence length="289" mass="30070">MYDSILVPTDGSDVARAAAETAVELAGRFDAHLHVVHVLEPGESSTADEADDGLARSAERATSPAAEIATDAGLDVSVTAVESEGRIHRTILDYATEHAIDCIVMGTYGRTGVDRFVLGSVAERTIRESPVPVVTVHEGTIVDLPFDAILVPTDGSDCARAAADHAIELARLTGAALHTVHVVDAGVLHGGTDPATLLESLEDAGQRVLDAIVERATEAGVGTVEASVLTGSPHGAITEYADEYGVDCIVMGTHGQTGLDQRFLGSVTERVVRTSDLPVFTISDGGPEE</sequence>
<evidence type="ECO:0000313" key="4">
    <source>
        <dbReference type="Proteomes" id="UP000198531"/>
    </source>
</evidence>
<feature type="domain" description="UspA" evidence="2">
    <location>
        <begin position="1"/>
        <end position="137"/>
    </location>
</feature>
<dbReference type="CDD" id="cd00293">
    <property type="entry name" value="USP-like"/>
    <property type="match status" value="2"/>
</dbReference>
<evidence type="ECO:0000256" key="1">
    <source>
        <dbReference type="ARBA" id="ARBA00008791"/>
    </source>
</evidence>
<dbReference type="Pfam" id="PF00582">
    <property type="entry name" value="Usp"/>
    <property type="match status" value="2"/>
</dbReference>
<dbReference type="RefSeq" id="WP_089809474.1">
    <property type="nucleotide sequence ID" value="NZ_FOYT01000003.1"/>
</dbReference>
<dbReference type="AlphaFoldDB" id="A0A1I6IGU2"/>
<dbReference type="EMBL" id="FOYT01000003">
    <property type="protein sequence ID" value="SFR65869.1"/>
    <property type="molecule type" value="Genomic_DNA"/>
</dbReference>
<dbReference type="InterPro" id="IPR006015">
    <property type="entry name" value="Universal_stress_UspA"/>
</dbReference>
<proteinExistence type="inferred from homology"/>
<reference evidence="4" key="1">
    <citation type="submission" date="2016-10" db="EMBL/GenBank/DDBJ databases">
        <authorList>
            <person name="Varghese N."/>
            <person name="Submissions S."/>
        </authorList>
    </citation>
    <scope>NUCLEOTIDE SEQUENCE [LARGE SCALE GENOMIC DNA]</scope>
    <source>
        <strain evidence="4">CGMCC 1.7736</strain>
    </source>
</reference>
<gene>
    <name evidence="3" type="ORF">SAMN04487947_3215</name>
</gene>
<dbReference type="InterPro" id="IPR006016">
    <property type="entry name" value="UspA"/>
</dbReference>
<dbReference type="Gene3D" id="3.40.50.620">
    <property type="entry name" value="HUPs"/>
    <property type="match status" value="2"/>
</dbReference>
<keyword evidence="4" id="KW-1185">Reference proteome</keyword>
<dbReference type="PANTHER" id="PTHR46268:SF6">
    <property type="entry name" value="UNIVERSAL STRESS PROTEIN UP12"/>
    <property type="match status" value="1"/>
</dbReference>
<dbReference type="OrthoDB" id="105697at2157"/>
<protein>
    <submittedName>
        <fullName evidence="3">Nucleotide-binding universal stress protein, UspA family</fullName>
    </submittedName>
</protein>